<dbReference type="EMBL" id="WNWW01000037">
    <property type="protein sequence ID" value="KAF3430585.1"/>
    <property type="molecule type" value="Genomic_DNA"/>
</dbReference>
<feature type="transmembrane region" description="Helical" evidence="10">
    <location>
        <begin position="42"/>
        <end position="68"/>
    </location>
</feature>
<evidence type="ECO:0000256" key="2">
    <source>
        <dbReference type="ARBA" id="ARBA00008472"/>
    </source>
</evidence>
<comment type="similarity">
    <text evidence="2">Belongs to the complex I subunit 3 family.</text>
</comment>
<dbReference type="InterPro" id="IPR000440">
    <property type="entry name" value="NADH_UbQ/plastoQ_OxRdtase_su3"/>
</dbReference>
<keyword evidence="4" id="KW-0813">Transport</keyword>
<reference evidence="11" key="1">
    <citation type="submission" date="2019-11" db="EMBL/GenBank/DDBJ databases">
        <title>The nuclear and mitochondrial genomes of Frieseomelitta varia - a highly eusocial stingless bee (Meliponini) with a permanently sterile worker caste.</title>
        <authorList>
            <person name="Freitas F.C.P."/>
            <person name="Lourenco A.P."/>
            <person name="Nunes F.M.F."/>
            <person name="Paschoal A.R."/>
            <person name="Abreu F.C.P."/>
            <person name="Barbin F.O."/>
            <person name="Bataglia L."/>
            <person name="Cardoso-Junior C.A.M."/>
            <person name="Cervoni M.S."/>
            <person name="Silva S.R."/>
            <person name="Dalarmi F."/>
            <person name="Del Lama M.A."/>
            <person name="Depintor T.S."/>
            <person name="Ferreira K.M."/>
            <person name="Goria P.S."/>
            <person name="Jaskot M.C."/>
            <person name="Lago D.C."/>
            <person name="Luna-Lucena D."/>
            <person name="Moda L.M."/>
            <person name="Nascimento L."/>
            <person name="Pedrino M."/>
            <person name="Rabico F.O."/>
            <person name="Sanches F.C."/>
            <person name="Santos D.E."/>
            <person name="Santos C.G."/>
            <person name="Vieira J."/>
            <person name="Lopes T.F."/>
            <person name="Barchuk A.R."/>
            <person name="Hartfelder K."/>
            <person name="Simoes Z.L.P."/>
            <person name="Bitondi M.M.G."/>
            <person name="Pinheiro D.G."/>
        </authorList>
    </citation>
    <scope>NUCLEOTIDE SEQUENCE</scope>
    <source>
        <strain evidence="11">USP_RPSP 00005682</strain>
        <tissue evidence="11">Whole individual</tissue>
    </source>
</reference>
<sequence length="95" mass="11479">FIIFIIIISIIIFNLNKFSSIIKKINSEKKNPFECGFNPISIFYAFFFLVRLLFLIFDITLLIPIIFYLKYLNFYYIINIILLFMFIILFTLILE</sequence>
<evidence type="ECO:0000313" key="11">
    <source>
        <dbReference type="EMBL" id="KAF3430585.1"/>
    </source>
</evidence>
<evidence type="ECO:0000256" key="1">
    <source>
        <dbReference type="ARBA" id="ARBA00004370"/>
    </source>
</evidence>
<comment type="caution">
    <text evidence="11">The sequence shown here is derived from an EMBL/GenBank/DDBJ whole genome shotgun (WGS) entry which is preliminary data.</text>
</comment>
<gene>
    <name evidence="11" type="ORF">E2986_12462</name>
</gene>
<name>A0A833W1J6_9HYME</name>
<evidence type="ECO:0000256" key="10">
    <source>
        <dbReference type="SAM" id="Phobius"/>
    </source>
</evidence>
<keyword evidence="6 10" id="KW-1133">Transmembrane helix</keyword>
<dbReference type="GO" id="GO:0008137">
    <property type="term" value="F:NADH dehydrogenase (ubiquinone) activity"/>
    <property type="evidence" value="ECO:0007669"/>
    <property type="project" value="UniProtKB-EC"/>
</dbReference>
<evidence type="ECO:0000256" key="8">
    <source>
        <dbReference type="ARBA" id="ARBA00031029"/>
    </source>
</evidence>
<keyword evidence="5 10" id="KW-0812">Transmembrane</keyword>
<evidence type="ECO:0000256" key="3">
    <source>
        <dbReference type="ARBA" id="ARBA00021007"/>
    </source>
</evidence>
<accession>A0A833W1J6</accession>
<evidence type="ECO:0000256" key="6">
    <source>
        <dbReference type="ARBA" id="ARBA00022989"/>
    </source>
</evidence>
<dbReference type="Proteomes" id="UP000655588">
    <property type="component" value="Unassembled WGS sequence"/>
</dbReference>
<dbReference type="AlphaFoldDB" id="A0A833W1J6"/>
<organism evidence="11 12">
    <name type="scientific">Frieseomelitta varia</name>
    <dbReference type="NCBI Taxonomy" id="561572"/>
    <lineage>
        <taxon>Eukaryota</taxon>
        <taxon>Metazoa</taxon>
        <taxon>Ecdysozoa</taxon>
        <taxon>Arthropoda</taxon>
        <taxon>Hexapoda</taxon>
        <taxon>Insecta</taxon>
        <taxon>Pterygota</taxon>
        <taxon>Neoptera</taxon>
        <taxon>Endopterygota</taxon>
        <taxon>Hymenoptera</taxon>
        <taxon>Apocrita</taxon>
        <taxon>Aculeata</taxon>
        <taxon>Apoidea</taxon>
        <taxon>Anthophila</taxon>
        <taxon>Apidae</taxon>
        <taxon>Frieseomelitta</taxon>
    </lineage>
</organism>
<dbReference type="Gene3D" id="1.20.58.1610">
    <property type="entry name" value="NADH:ubiquinone/plastoquinone oxidoreductase, chain 3"/>
    <property type="match status" value="1"/>
</dbReference>
<feature type="transmembrane region" description="Helical" evidence="10">
    <location>
        <begin position="6"/>
        <end position="22"/>
    </location>
</feature>
<comment type="catalytic activity">
    <reaction evidence="9">
        <text>a ubiquinone + NADH + 5 H(+)(in) = a ubiquinol + NAD(+) + 4 H(+)(out)</text>
        <dbReference type="Rhea" id="RHEA:29091"/>
        <dbReference type="Rhea" id="RHEA-COMP:9565"/>
        <dbReference type="Rhea" id="RHEA-COMP:9566"/>
        <dbReference type="ChEBI" id="CHEBI:15378"/>
        <dbReference type="ChEBI" id="CHEBI:16389"/>
        <dbReference type="ChEBI" id="CHEBI:17976"/>
        <dbReference type="ChEBI" id="CHEBI:57540"/>
        <dbReference type="ChEBI" id="CHEBI:57945"/>
        <dbReference type="EC" id="7.1.1.2"/>
    </reaction>
</comment>
<keyword evidence="7 10" id="KW-0472">Membrane</keyword>
<feature type="non-terminal residue" evidence="11">
    <location>
        <position position="1"/>
    </location>
</feature>
<proteinExistence type="inferred from homology"/>
<feature type="transmembrane region" description="Helical" evidence="10">
    <location>
        <begin position="74"/>
        <end position="94"/>
    </location>
</feature>
<evidence type="ECO:0000256" key="5">
    <source>
        <dbReference type="ARBA" id="ARBA00022692"/>
    </source>
</evidence>
<dbReference type="GO" id="GO:0016020">
    <property type="term" value="C:membrane"/>
    <property type="evidence" value="ECO:0007669"/>
    <property type="project" value="UniProtKB-SubCell"/>
</dbReference>
<protein>
    <recommendedName>
        <fullName evidence="3">NADH-ubiquinone oxidoreductase chain 3</fullName>
    </recommendedName>
    <alternativeName>
        <fullName evidence="8">NADH dehydrogenase subunit 3</fullName>
    </alternativeName>
</protein>
<keyword evidence="12" id="KW-1185">Reference proteome</keyword>
<evidence type="ECO:0000256" key="9">
    <source>
        <dbReference type="ARBA" id="ARBA00049551"/>
    </source>
</evidence>
<evidence type="ECO:0000256" key="4">
    <source>
        <dbReference type="ARBA" id="ARBA00022448"/>
    </source>
</evidence>
<dbReference type="Pfam" id="PF00507">
    <property type="entry name" value="Oxidored_q4"/>
    <property type="match status" value="1"/>
</dbReference>
<dbReference type="InterPro" id="IPR038430">
    <property type="entry name" value="NDAH_ubi_oxred_su3_sf"/>
</dbReference>
<evidence type="ECO:0000256" key="7">
    <source>
        <dbReference type="ARBA" id="ARBA00023136"/>
    </source>
</evidence>
<comment type="subcellular location">
    <subcellularLocation>
        <location evidence="1">Membrane</location>
    </subcellularLocation>
</comment>
<evidence type="ECO:0000313" key="12">
    <source>
        <dbReference type="Proteomes" id="UP000655588"/>
    </source>
</evidence>